<keyword evidence="1" id="KW-0812">Transmembrane</keyword>
<dbReference type="Pfam" id="PF09335">
    <property type="entry name" value="VTT_dom"/>
    <property type="match status" value="1"/>
</dbReference>
<feature type="transmembrane region" description="Helical" evidence="1">
    <location>
        <begin position="155"/>
        <end position="180"/>
    </location>
</feature>
<evidence type="ECO:0000313" key="3">
    <source>
        <dbReference type="EMBL" id="SMO85732.1"/>
    </source>
</evidence>
<evidence type="ECO:0000313" key="4">
    <source>
        <dbReference type="Proteomes" id="UP000319040"/>
    </source>
</evidence>
<evidence type="ECO:0000256" key="1">
    <source>
        <dbReference type="SAM" id="Phobius"/>
    </source>
</evidence>
<proteinExistence type="predicted"/>
<dbReference type="GO" id="GO:0005886">
    <property type="term" value="C:plasma membrane"/>
    <property type="evidence" value="ECO:0007669"/>
    <property type="project" value="TreeGrafter"/>
</dbReference>
<dbReference type="AlphaFoldDB" id="A0A521EPA9"/>
<dbReference type="PANTHER" id="PTHR42709:SF11">
    <property type="entry name" value="DEDA FAMILY PROTEIN"/>
    <property type="match status" value="1"/>
</dbReference>
<reference evidence="3 4" key="1">
    <citation type="submission" date="2017-05" db="EMBL/GenBank/DDBJ databases">
        <authorList>
            <person name="Varghese N."/>
            <person name="Submissions S."/>
        </authorList>
    </citation>
    <scope>NUCLEOTIDE SEQUENCE [LARGE SCALE GENOMIC DNA]</scope>
    <source>
        <strain evidence="3 4">DSM 27040</strain>
    </source>
</reference>
<dbReference type="InterPro" id="IPR032816">
    <property type="entry name" value="VTT_dom"/>
</dbReference>
<gene>
    <name evidence="3" type="ORF">SAMN06265379_11035</name>
</gene>
<protein>
    <submittedName>
        <fullName evidence="3">Membrane protein YqaA, SNARE-associated domain</fullName>
    </submittedName>
</protein>
<feature type="transmembrane region" description="Helical" evidence="1">
    <location>
        <begin position="37"/>
        <end position="58"/>
    </location>
</feature>
<keyword evidence="1" id="KW-0472">Membrane</keyword>
<name>A0A521EPA9_SACCC</name>
<feature type="domain" description="VTT" evidence="2">
    <location>
        <begin position="91"/>
        <end position="202"/>
    </location>
</feature>
<feature type="transmembrane region" description="Helical" evidence="1">
    <location>
        <begin position="107"/>
        <end position="127"/>
    </location>
</feature>
<organism evidence="3 4">
    <name type="scientific">Saccharicrinis carchari</name>
    <dbReference type="NCBI Taxonomy" id="1168039"/>
    <lineage>
        <taxon>Bacteria</taxon>
        <taxon>Pseudomonadati</taxon>
        <taxon>Bacteroidota</taxon>
        <taxon>Bacteroidia</taxon>
        <taxon>Marinilabiliales</taxon>
        <taxon>Marinilabiliaceae</taxon>
        <taxon>Saccharicrinis</taxon>
    </lineage>
</organism>
<evidence type="ECO:0000259" key="2">
    <source>
        <dbReference type="Pfam" id="PF09335"/>
    </source>
</evidence>
<keyword evidence="1" id="KW-1133">Transmembrane helix</keyword>
<dbReference type="Proteomes" id="UP000319040">
    <property type="component" value="Unassembled WGS sequence"/>
</dbReference>
<dbReference type="RefSeq" id="WP_221929451.1">
    <property type="nucleotide sequence ID" value="NZ_FXTB01000010.1"/>
</dbReference>
<feature type="transmembrane region" description="Helical" evidence="1">
    <location>
        <begin position="78"/>
        <end position="100"/>
    </location>
</feature>
<dbReference type="InterPro" id="IPR051311">
    <property type="entry name" value="DedA_domain"/>
</dbReference>
<feature type="transmembrane region" description="Helical" evidence="1">
    <location>
        <begin position="187"/>
        <end position="208"/>
    </location>
</feature>
<keyword evidence="4" id="KW-1185">Reference proteome</keyword>
<dbReference type="PANTHER" id="PTHR42709">
    <property type="entry name" value="ALKALINE PHOSPHATASE LIKE PROTEIN"/>
    <property type="match status" value="1"/>
</dbReference>
<sequence>MQQNKQPVTIAVSMRRMVLLNRYYKITKFYSFLKNTAIRGGIGIIAFVLVLLGLEYFLLDFNVLLNNFVDTYSPRIVYSFFFLSETILGLIPPEVFIAWASKSSAPWLFLFLLASMSYLGGVASYFIGNRLFMLPFLRNYIQNKVANHIENLKKWGGFFVVLGAVSPIPHSMVSMASGLVRYNFKQYLLWSLFRYVRFLIYGLVIFQIF</sequence>
<dbReference type="EMBL" id="FXTB01000010">
    <property type="protein sequence ID" value="SMO85732.1"/>
    <property type="molecule type" value="Genomic_DNA"/>
</dbReference>
<accession>A0A521EPA9</accession>